<sequence>MAARERDRDVELLLPVANIRETKPLAPRTSTSSGGCSAPSYVRQRDESSSAFKEVANVRHPHIVEYTLDSSLQELFFRRLWKKKNSATSIHQPTHLYLGDVLLMNLKGVMWPNLSVREGIGMIFLFANNANGIFFP</sequence>
<protein>
    <submittedName>
        <fullName evidence="2">Uncharacterized protein</fullName>
    </submittedName>
</protein>
<dbReference type="InterPro" id="IPR007462">
    <property type="entry name" value="COV1-like"/>
</dbReference>
<dbReference type="EMBL" id="OU503041">
    <property type="protein sequence ID" value="CAI9763716.1"/>
    <property type="molecule type" value="Genomic_DNA"/>
</dbReference>
<accession>A0AAD1Z9A5</accession>
<name>A0AAD1Z9A5_9LAMI</name>
<dbReference type="Proteomes" id="UP000834106">
    <property type="component" value="Chromosome 6"/>
</dbReference>
<evidence type="ECO:0000313" key="3">
    <source>
        <dbReference type="Proteomes" id="UP000834106"/>
    </source>
</evidence>
<gene>
    <name evidence="2" type="ORF">FPE_LOCUS11146</name>
</gene>
<dbReference type="PANTHER" id="PTHR31876">
    <property type="entry name" value="COV-LIKE PROTEIN 1"/>
    <property type="match status" value="1"/>
</dbReference>
<proteinExistence type="predicted"/>
<organism evidence="2 3">
    <name type="scientific">Fraxinus pennsylvanica</name>
    <dbReference type="NCBI Taxonomy" id="56036"/>
    <lineage>
        <taxon>Eukaryota</taxon>
        <taxon>Viridiplantae</taxon>
        <taxon>Streptophyta</taxon>
        <taxon>Embryophyta</taxon>
        <taxon>Tracheophyta</taxon>
        <taxon>Spermatophyta</taxon>
        <taxon>Magnoliopsida</taxon>
        <taxon>eudicotyledons</taxon>
        <taxon>Gunneridae</taxon>
        <taxon>Pentapetalae</taxon>
        <taxon>asterids</taxon>
        <taxon>lamiids</taxon>
        <taxon>Lamiales</taxon>
        <taxon>Oleaceae</taxon>
        <taxon>Oleeae</taxon>
        <taxon>Fraxinus</taxon>
    </lineage>
</organism>
<evidence type="ECO:0000256" key="1">
    <source>
        <dbReference type="SAM" id="MobiDB-lite"/>
    </source>
</evidence>
<dbReference type="PANTHER" id="PTHR31876:SF20">
    <property type="entry name" value="PROTEIN LIKE COV 3-LIKE"/>
    <property type="match status" value="1"/>
</dbReference>
<dbReference type="AlphaFoldDB" id="A0AAD1Z9A5"/>
<dbReference type="GO" id="GO:0005794">
    <property type="term" value="C:Golgi apparatus"/>
    <property type="evidence" value="ECO:0007669"/>
    <property type="project" value="TreeGrafter"/>
</dbReference>
<reference evidence="2" key="1">
    <citation type="submission" date="2023-05" db="EMBL/GenBank/DDBJ databases">
        <authorList>
            <person name="Huff M."/>
        </authorList>
    </citation>
    <scope>NUCLEOTIDE SEQUENCE</scope>
</reference>
<keyword evidence="3" id="KW-1185">Reference proteome</keyword>
<evidence type="ECO:0000313" key="2">
    <source>
        <dbReference type="EMBL" id="CAI9763716.1"/>
    </source>
</evidence>
<feature type="region of interest" description="Disordered" evidence="1">
    <location>
        <begin position="23"/>
        <end position="42"/>
    </location>
</feature>